<evidence type="ECO:0000256" key="8">
    <source>
        <dbReference type="SAM" id="Coils"/>
    </source>
</evidence>
<keyword evidence="1" id="KW-0645">Protease</keyword>
<dbReference type="CDD" id="cd01647">
    <property type="entry name" value="RT_LTR"/>
    <property type="match status" value="1"/>
</dbReference>
<comment type="caution">
    <text evidence="10">The sequence shown here is derived from an EMBL/GenBank/DDBJ whole genome shotgun (WGS) entry which is preliminary data.</text>
</comment>
<dbReference type="GO" id="GO:0008233">
    <property type="term" value="F:peptidase activity"/>
    <property type="evidence" value="ECO:0007669"/>
    <property type="project" value="UniProtKB-KW"/>
</dbReference>
<evidence type="ECO:0000256" key="7">
    <source>
        <dbReference type="ARBA" id="ARBA00022918"/>
    </source>
</evidence>
<keyword evidence="5" id="KW-0255">Endonuclease</keyword>
<dbReference type="FunFam" id="3.10.10.10:FF:000007">
    <property type="entry name" value="Retrovirus-related Pol polyprotein from transposon 17.6-like Protein"/>
    <property type="match status" value="1"/>
</dbReference>
<dbReference type="SUPFAM" id="SSF56672">
    <property type="entry name" value="DNA/RNA polymerases"/>
    <property type="match status" value="1"/>
</dbReference>
<keyword evidence="6" id="KW-0378">Hydrolase</keyword>
<gene>
    <name evidence="10" type="primary">POLG_9</name>
    <name evidence="10" type="ORF">CK203_062818</name>
</gene>
<dbReference type="PANTHER" id="PTHR24559:SF450">
    <property type="entry name" value="RNA-DIRECTED DNA POLYMERASE HOMOLOG"/>
    <property type="match status" value="1"/>
</dbReference>
<dbReference type="InterPro" id="IPR043128">
    <property type="entry name" value="Rev_trsase/Diguanyl_cyclase"/>
</dbReference>
<name>A0A438GBH0_VITVI</name>
<reference evidence="10 11" key="1">
    <citation type="journal article" date="2018" name="PLoS Genet.">
        <title>Population sequencing reveals clonal diversity and ancestral inbreeding in the grapevine cultivar Chardonnay.</title>
        <authorList>
            <person name="Roach M.J."/>
            <person name="Johnson D.L."/>
            <person name="Bohlmann J."/>
            <person name="van Vuuren H.J."/>
            <person name="Jones S.J."/>
            <person name="Pretorius I.S."/>
            <person name="Schmidt S.A."/>
            <person name="Borneman A.R."/>
        </authorList>
    </citation>
    <scope>NUCLEOTIDE SEQUENCE [LARGE SCALE GENOMIC DNA]</scope>
    <source>
        <strain evidence="11">cv. Chardonnay</strain>
        <tissue evidence="10">Leaf</tissue>
    </source>
</reference>
<dbReference type="EMBL" id="QGNW01000493">
    <property type="protein sequence ID" value="RVW69528.1"/>
    <property type="molecule type" value="Genomic_DNA"/>
</dbReference>
<evidence type="ECO:0000256" key="3">
    <source>
        <dbReference type="ARBA" id="ARBA00022695"/>
    </source>
</evidence>
<feature type="domain" description="Reverse transcriptase" evidence="9">
    <location>
        <begin position="113"/>
        <end position="217"/>
    </location>
</feature>
<dbReference type="Proteomes" id="UP000288805">
    <property type="component" value="Unassembled WGS sequence"/>
</dbReference>
<evidence type="ECO:0000259" key="9">
    <source>
        <dbReference type="Pfam" id="PF00078"/>
    </source>
</evidence>
<dbReference type="GO" id="GO:0006508">
    <property type="term" value="P:proteolysis"/>
    <property type="evidence" value="ECO:0007669"/>
    <property type="project" value="UniProtKB-KW"/>
</dbReference>
<dbReference type="InterPro" id="IPR000477">
    <property type="entry name" value="RT_dom"/>
</dbReference>
<dbReference type="GO" id="GO:0003964">
    <property type="term" value="F:RNA-directed DNA polymerase activity"/>
    <property type="evidence" value="ECO:0007669"/>
    <property type="project" value="UniProtKB-KW"/>
</dbReference>
<dbReference type="AlphaFoldDB" id="A0A438GBH0"/>
<dbReference type="GO" id="GO:0004519">
    <property type="term" value="F:endonuclease activity"/>
    <property type="evidence" value="ECO:0007669"/>
    <property type="project" value="UniProtKB-KW"/>
</dbReference>
<evidence type="ECO:0000313" key="10">
    <source>
        <dbReference type="EMBL" id="RVW69528.1"/>
    </source>
</evidence>
<dbReference type="InterPro" id="IPR053134">
    <property type="entry name" value="RNA-dir_DNA_polymerase"/>
</dbReference>
<dbReference type="Gene3D" id="3.10.10.10">
    <property type="entry name" value="HIV Type 1 Reverse Transcriptase, subunit A, domain 1"/>
    <property type="match status" value="1"/>
</dbReference>
<dbReference type="Gene3D" id="3.30.70.270">
    <property type="match status" value="1"/>
</dbReference>
<keyword evidence="4" id="KW-0540">Nuclease</keyword>
<dbReference type="InterPro" id="IPR043502">
    <property type="entry name" value="DNA/RNA_pol_sf"/>
</dbReference>
<dbReference type="Pfam" id="PF00078">
    <property type="entry name" value="RVT_1"/>
    <property type="match status" value="1"/>
</dbReference>
<protein>
    <submittedName>
        <fullName evidence="10">Polyprotein</fullName>
    </submittedName>
</protein>
<proteinExistence type="predicted"/>
<evidence type="ECO:0000256" key="6">
    <source>
        <dbReference type="ARBA" id="ARBA00022801"/>
    </source>
</evidence>
<keyword evidence="3" id="KW-0548">Nucleotidyltransferase</keyword>
<feature type="coiled-coil region" evidence="8">
    <location>
        <begin position="55"/>
        <end position="93"/>
    </location>
</feature>
<keyword evidence="2" id="KW-0808">Transferase</keyword>
<dbReference type="PANTHER" id="PTHR24559">
    <property type="entry name" value="TRANSPOSON TY3-I GAG-POL POLYPROTEIN"/>
    <property type="match status" value="1"/>
</dbReference>
<organism evidence="10 11">
    <name type="scientific">Vitis vinifera</name>
    <name type="common">Grape</name>
    <dbReference type="NCBI Taxonomy" id="29760"/>
    <lineage>
        <taxon>Eukaryota</taxon>
        <taxon>Viridiplantae</taxon>
        <taxon>Streptophyta</taxon>
        <taxon>Embryophyta</taxon>
        <taxon>Tracheophyta</taxon>
        <taxon>Spermatophyta</taxon>
        <taxon>Magnoliopsida</taxon>
        <taxon>eudicotyledons</taxon>
        <taxon>Gunneridae</taxon>
        <taxon>Pentapetalae</taxon>
        <taxon>rosids</taxon>
        <taxon>Vitales</taxon>
        <taxon>Vitaceae</taxon>
        <taxon>Viteae</taxon>
        <taxon>Vitis</taxon>
    </lineage>
</organism>
<evidence type="ECO:0000256" key="5">
    <source>
        <dbReference type="ARBA" id="ARBA00022759"/>
    </source>
</evidence>
<evidence type="ECO:0000313" key="11">
    <source>
        <dbReference type="Proteomes" id="UP000288805"/>
    </source>
</evidence>
<evidence type="ECO:0000256" key="4">
    <source>
        <dbReference type="ARBA" id="ARBA00022722"/>
    </source>
</evidence>
<evidence type="ECO:0000256" key="1">
    <source>
        <dbReference type="ARBA" id="ARBA00022670"/>
    </source>
</evidence>
<accession>A0A438GBH0</accession>
<sequence length="229" mass="26972">MNKNKNSWSPLLNSIYPIKVGDQGLRTTLLVKEVLFEFTNPLDERNINTLRDQVIQAKENQVNILKQEINLVRVEEQLKVKKTQDAIEKLKNKIVGEICSNIPNAFWHRKQHELFNLYVRSKLNWKEPRLVINYKPLNDALGILFLTKKTSSKLVKSKVFSKFDMKSGFWQIQIVEKDRYKTAFVVPFGHYEWNVMPFGLKNAPSEFQNIRNEIFNQFFISSLSTLMMF</sequence>
<evidence type="ECO:0000256" key="2">
    <source>
        <dbReference type="ARBA" id="ARBA00022679"/>
    </source>
</evidence>
<keyword evidence="8" id="KW-0175">Coiled coil</keyword>
<keyword evidence="7" id="KW-0695">RNA-directed DNA polymerase</keyword>